<keyword evidence="3" id="KW-1185">Reference proteome</keyword>
<evidence type="ECO:0000313" key="3">
    <source>
        <dbReference type="Proteomes" id="UP000007322"/>
    </source>
</evidence>
<dbReference type="InParanoid" id="G2QJN0"/>
<sequence length="161" mass="16768">MAAKPSREAVSGGPACSALRSSAGPPRGDKAAPTGQRRRIPAASASKSTHFETGCRQHVMSIIVYPGSLEQPKKAPSGRFCLQLLREATFNGPMVEKSCSDNPAVFVEGSALPDPSYTLIGTSFATAKTLAIAHYTGVACAIADTSSTKLSGKCLKEPRDT</sequence>
<dbReference type="HOGENOM" id="CLU_1644886_0_0_1"/>
<dbReference type="VEuPathDB" id="FungiDB:MYCTH_2128866"/>
<dbReference type="AlphaFoldDB" id="G2QJN0"/>
<protein>
    <submittedName>
        <fullName evidence="2">Uncharacterized protein</fullName>
    </submittedName>
</protein>
<organism evidence="2 3">
    <name type="scientific">Thermothelomyces thermophilus (strain ATCC 42464 / BCRC 31852 / DSM 1799)</name>
    <name type="common">Sporotrichum thermophile</name>
    <dbReference type="NCBI Taxonomy" id="573729"/>
    <lineage>
        <taxon>Eukaryota</taxon>
        <taxon>Fungi</taxon>
        <taxon>Dikarya</taxon>
        <taxon>Ascomycota</taxon>
        <taxon>Pezizomycotina</taxon>
        <taxon>Sordariomycetes</taxon>
        <taxon>Sordariomycetidae</taxon>
        <taxon>Sordariales</taxon>
        <taxon>Chaetomiaceae</taxon>
        <taxon>Thermothelomyces</taxon>
    </lineage>
</organism>
<dbReference type="Proteomes" id="UP000007322">
    <property type="component" value="Chromosome 5"/>
</dbReference>
<dbReference type="RefSeq" id="XP_003665032.1">
    <property type="nucleotide sequence ID" value="XM_003664984.1"/>
</dbReference>
<evidence type="ECO:0000256" key="1">
    <source>
        <dbReference type="SAM" id="MobiDB-lite"/>
    </source>
</evidence>
<name>G2QJN0_THET4</name>
<gene>
    <name evidence="2" type="ORF">MYCTH_2128866</name>
</gene>
<feature type="region of interest" description="Disordered" evidence="1">
    <location>
        <begin position="1"/>
        <end position="51"/>
    </location>
</feature>
<evidence type="ECO:0000313" key="2">
    <source>
        <dbReference type="EMBL" id="AEO59787.1"/>
    </source>
</evidence>
<proteinExistence type="predicted"/>
<dbReference type="KEGG" id="mtm:MYCTH_2128866"/>
<dbReference type="GeneID" id="11507060"/>
<accession>G2QJN0</accession>
<reference evidence="2 3" key="1">
    <citation type="journal article" date="2011" name="Nat. Biotechnol.">
        <title>Comparative genomic analysis of the thermophilic biomass-degrading fungi Myceliophthora thermophila and Thielavia terrestris.</title>
        <authorList>
            <person name="Berka R.M."/>
            <person name="Grigoriev I.V."/>
            <person name="Otillar R."/>
            <person name="Salamov A."/>
            <person name="Grimwood J."/>
            <person name="Reid I."/>
            <person name="Ishmael N."/>
            <person name="John T."/>
            <person name="Darmond C."/>
            <person name="Moisan M.-C."/>
            <person name="Henrissat B."/>
            <person name="Coutinho P.M."/>
            <person name="Lombard V."/>
            <person name="Natvig D.O."/>
            <person name="Lindquist E."/>
            <person name="Schmutz J."/>
            <person name="Lucas S."/>
            <person name="Harris P."/>
            <person name="Powlowski J."/>
            <person name="Bellemare A."/>
            <person name="Taylor D."/>
            <person name="Butler G."/>
            <person name="de Vries R.P."/>
            <person name="Allijn I.E."/>
            <person name="van den Brink J."/>
            <person name="Ushinsky S."/>
            <person name="Storms R."/>
            <person name="Powell A.J."/>
            <person name="Paulsen I.T."/>
            <person name="Elbourne L.D.H."/>
            <person name="Baker S.E."/>
            <person name="Magnuson J."/>
            <person name="LaBoissiere S."/>
            <person name="Clutterbuck A.J."/>
            <person name="Martinez D."/>
            <person name="Wogulis M."/>
            <person name="de Leon A.L."/>
            <person name="Rey M.W."/>
            <person name="Tsang A."/>
        </authorList>
    </citation>
    <scope>NUCLEOTIDE SEQUENCE [LARGE SCALE GENOMIC DNA]</scope>
    <source>
        <strain evidence="3">ATCC 42464 / BCRC 31852 / DSM 1799</strain>
    </source>
</reference>
<dbReference type="EMBL" id="CP003006">
    <property type="protein sequence ID" value="AEO59787.1"/>
    <property type="molecule type" value="Genomic_DNA"/>
</dbReference>